<comment type="caution">
    <text evidence="6">The sequence shown here is derived from an EMBL/GenBank/DDBJ whole genome shotgun (WGS) entry which is preliminary data.</text>
</comment>
<protein>
    <submittedName>
        <fullName evidence="6">CRP-like cAMP-binding protein</fullName>
    </submittedName>
</protein>
<dbReference type="GO" id="GO:0003700">
    <property type="term" value="F:DNA-binding transcription factor activity"/>
    <property type="evidence" value="ECO:0007669"/>
    <property type="project" value="TreeGrafter"/>
</dbReference>
<dbReference type="SMART" id="SM00100">
    <property type="entry name" value="cNMP"/>
    <property type="match status" value="1"/>
</dbReference>
<dbReference type="EMBL" id="JANUCT010000020">
    <property type="protein sequence ID" value="MCS3904347.1"/>
    <property type="molecule type" value="Genomic_DNA"/>
</dbReference>
<keyword evidence="7" id="KW-1185">Reference proteome</keyword>
<feature type="domain" description="Cyclic nucleotide-binding" evidence="4">
    <location>
        <begin position="13"/>
        <end position="98"/>
    </location>
</feature>
<dbReference type="PROSITE" id="PS50042">
    <property type="entry name" value="CNMP_BINDING_3"/>
    <property type="match status" value="1"/>
</dbReference>
<dbReference type="PROSITE" id="PS51063">
    <property type="entry name" value="HTH_CRP_2"/>
    <property type="match status" value="1"/>
</dbReference>
<accession>A0AAE3L5Z9</accession>
<dbReference type="InterPro" id="IPR036388">
    <property type="entry name" value="WH-like_DNA-bd_sf"/>
</dbReference>
<evidence type="ECO:0000313" key="6">
    <source>
        <dbReference type="EMBL" id="MCS3904347.1"/>
    </source>
</evidence>
<dbReference type="CDD" id="cd00038">
    <property type="entry name" value="CAP_ED"/>
    <property type="match status" value="1"/>
</dbReference>
<evidence type="ECO:0000256" key="3">
    <source>
        <dbReference type="ARBA" id="ARBA00023163"/>
    </source>
</evidence>
<reference evidence="6" key="1">
    <citation type="submission" date="2022-08" db="EMBL/GenBank/DDBJ databases">
        <title>Genomic Encyclopedia of Type Strains, Phase III (KMG-III): the genomes of soil and plant-associated and newly described type strains.</title>
        <authorList>
            <person name="Whitman W."/>
        </authorList>
    </citation>
    <scope>NUCLEOTIDE SEQUENCE</scope>
    <source>
        <strain evidence="6">HMT 1</strain>
    </source>
</reference>
<dbReference type="SUPFAM" id="SSF46785">
    <property type="entry name" value="Winged helix' DNA-binding domain"/>
    <property type="match status" value="1"/>
</dbReference>
<dbReference type="Gene3D" id="1.10.10.10">
    <property type="entry name" value="Winged helix-like DNA-binding domain superfamily/Winged helix DNA-binding domain"/>
    <property type="match status" value="1"/>
</dbReference>
<sequence length="235" mass="25987">MSAALPSATENTLINRLPKKQRSDFIGCCSHVDLPLGTILCERDEPIRQVYFPLDGFISIVEIMDGHNPLEVGLIGNEGMFGSTLTLGINSAIQRAVVQGVGTALCMSTRQFMSELSDSIALQRTLERYIYVMISQLSISAACTHFHGVEKRLARWLLMTHDRAHADKFSLTHKLLADMLGVRRSGVTIAAGALQKKKLISYVRGQITILDRKELEAASCSCYKTIVNDYARILT</sequence>
<feature type="domain" description="HTH crp-type" evidence="5">
    <location>
        <begin position="147"/>
        <end position="213"/>
    </location>
</feature>
<dbReference type="GO" id="GO:0005829">
    <property type="term" value="C:cytosol"/>
    <property type="evidence" value="ECO:0007669"/>
    <property type="project" value="TreeGrafter"/>
</dbReference>
<dbReference type="Proteomes" id="UP001204445">
    <property type="component" value="Unassembled WGS sequence"/>
</dbReference>
<evidence type="ECO:0000256" key="2">
    <source>
        <dbReference type="ARBA" id="ARBA00023125"/>
    </source>
</evidence>
<name>A0AAE3L5Z9_9GAMM</name>
<keyword evidence="1" id="KW-0805">Transcription regulation</keyword>
<dbReference type="PANTHER" id="PTHR24567">
    <property type="entry name" value="CRP FAMILY TRANSCRIPTIONAL REGULATORY PROTEIN"/>
    <property type="match status" value="1"/>
</dbReference>
<dbReference type="AlphaFoldDB" id="A0AAE3L5Z9"/>
<proteinExistence type="predicted"/>
<dbReference type="InterPro" id="IPR050397">
    <property type="entry name" value="Env_Response_Regulators"/>
</dbReference>
<evidence type="ECO:0000313" key="7">
    <source>
        <dbReference type="Proteomes" id="UP001204445"/>
    </source>
</evidence>
<dbReference type="InterPro" id="IPR018490">
    <property type="entry name" value="cNMP-bd_dom_sf"/>
</dbReference>
<dbReference type="InterPro" id="IPR014710">
    <property type="entry name" value="RmlC-like_jellyroll"/>
</dbReference>
<evidence type="ECO:0000259" key="5">
    <source>
        <dbReference type="PROSITE" id="PS51063"/>
    </source>
</evidence>
<dbReference type="InterPro" id="IPR012318">
    <property type="entry name" value="HTH_CRP"/>
</dbReference>
<dbReference type="Gene3D" id="2.60.120.10">
    <property type="entry name" value="Jelly Rolls"/>
    <property type="match status" value="1"/>
</dbReference>
<gene>
    <name evidence="6" type="ORF">J2T55_002383</name>
</gene>
<dbReference type="InterPro" id="IPR036390">
    <property type="entry name" value="WH_DNA-bd_sf"/>
</dbReference>
<keyword evidence="3" id="KW-0804">Transcription</keyword>
<dbReference type="Pfam" id="PF13545">
    <property type="entry name" value="HTH_Crp_2"/>
    <property type="match status" value="1"/>
</dbReference>
<dbReference type="RefSeq" id="WP_259057129.1">
    <property type="nucleotide sequence ID" value="NZ_JANUCT010000020.1"/>
</dbReference>
<evidence type="ECO:0000256" key="1">
    <source>
        <dbReference type="ARBA" id="ARBA00023015"/>
    </source>
</evidence>
<keyword evidence="2" id="KW-0238">DNA-binding</keyword>
<organism evidence="6 7">
    <name type="scientific">Methylohalomonas lacus</name>
    <dbReference type="NCBI Taxonomy" id="398773"/>
    <lineage>
        <taxon>Bacteria</taxon>
        <taxon>Pseudomonadati</taxon>
        <taxon>Pseudomonadota</taxon>
        <taxon>Gammaproteobacteria</taxon>
        <taxon>Methylohalomonadales</taxon>
        <taxon>Methylohalomonadaceae</taxon>
        <taxon>Methylohalomonas</taxon>
    </lineage>
</organism>
<dbReference type="PANTHER" id="PTHR24567:SF74">
    <property type="entry name" value="HTH-TYPE TRANSCRIPTIONAL REGULATOR ARCR"/>
    <property type="match status" value="1"/>
</dbReference>
<dbReference type="InterPro" id="IPR000595">
    <property type="entry name" value="cNMP-bd_dom"/>
</dbReference>
<dbReference type="SUPFAM" id="SSF51206">
    <property type="entry name" value="cAMP-binding domain-like"/>
    <property type="match status" value="1"/>
</dbReference>
<evidence type="ECO:0000259" key="4">
    <source>
        <dbReference type="PROSITE" id="PS50042"/>
    </source>
</evidence>
<dbReference type="GO" id="GO:0003677">
    <property type="term" value="F:DNA binding"/>
    <property type="evidence" value="ECO:0007669"/>
    <property type="project" value="UniProtKB-KW"/>
</dbReference>